<accession>A0A5C4M961</accession>
<evidence type="ECO:0000313" key="2">
    <source>
        <dbReference type="Proteomes" id="UP000306740"/>
    </source>
</evidence>
<sequence length="119" mass="14162">MKPYREPTKGVPTKKELSQGASMDHWLWLSKLAMMLGHLRATLVEVLVSEDLLKQSASRKHARPESGWRKTVYRGRPLLYWRDHWLQRLLVELATEPTQLLRLRQGQRLARRDRRLLLR</sequence>
<evidence type="ECO:0000313" key="1">
    <source>
        <dbReference type="EMBL" id="TNC28439.1"/>
    </source>
</evidence>
<dbReference type="AlphaFoldDB" id="A0A5C4M961"/>
<gene>
    <name evidence="1" type="ORF">FHE65_34020</name>
</gene>
<protein>
    <submittedName>
        <fullName evidence="1">Uncharacterized protein</fullName>
    </submittedName>
</protein>
<comment type="caution">
    <text evidence="1">The sequence shown here is derived from an EMBL/GenBank/DDBJ whole genome shotgun (WGS) entry which is preliminary data.</text>
</comment>
<dbReference type="EMBL" id="VDFR01000234">
    <property type="protein sequence ID" value="TNC28439.1"/>
    <property type="molecule type" value="Genomic_DNA"/>
</dbReference>
<proteinExistence type="predicted"/>
<name>A0A5C4M961_9ACTN</name>
<reference evidence="1 2" key="1">
    <citation type="submission" date="2019-05" db="EMBL/GenBank/DDBJ databases">
        <title>Mumia sp. nov., isolated from the intestinal contents of plateau pika (Ochotona curzoniae) in the Qinghai-Tibet plateau of China.</title>
        <authorList>
            <person name="Tian Z."/>
        </authorList>
    </citation>
    <scope>NUCLEOTIDE SEQUENCE [LARGE SCALE GENOMIC DNA]</scope>
    <source>
        <strain evidence="2">527</strain>
    </source>
</reference>
<dbReference type="Proteomes" id="UP000306740">
    <property type="component" value="Unassembled WGS sequence"/>
</dbReference>
<organism evidence="1 2">
    <name type="scientific">Mumia zhuanghuii</name>
    <dbReference type="NCBI Taxonomy" id="2585211"/>
    <lineage>
        <taxon>Bacteria</taxon>
        <taxon>Bacillati</taxon>
        <taxon>Actinomycetota</taxon>
        <taxon>Actinomycetes</taxon>
        <taxon>Propionibacteriales</taxon>
        <taxon>Nocardioidaceae</taxon>
        <taxon>Mumia</taxon>
    </lineage>
</organism>
<dbReference type="RefSeq" id="WP_139107340.1">
    <property type="nucleotide sequence ID" value="NZ_VDFR01000234.1"/>
</dbReference>